<dbReference type="Proteomes" id="UP000326912">
    <property type="component" value="Unassembled WGS sequence"/>
</dbReference>
<gene>
    <name evidence="2" type="ORF">KDW_31000</name>
</gene>
<feature type="compositionally biased region" description="Low complexity" evidence="1">
    <location>
        <begin position="210"/>
        <end position="236"/>
    </location>
</feature>
<evidence type="ECO:0000313" key="2">
    <source>
        <dbReference type="EMBL" id="GER88938.1"/>
    </source>
</evidence>
<accession>A0A5J4KGY2</accession>
<feature type="region of interest" description="Disordered" evidence="1">
    <location>
        <begin position="180"/>
        <end position="252"/>
    </location>
</feature>
<organism evidence="2 3">
    <name type="scientific">Dictyobacter vulcani</name>
    <dbReference type="NCBI Taxonomy" id="2607529"/>
    <lineage>
        <taxon>Bacteria</taxon>
        <taxon>Bacillati</taxon>
        <taxon>Chloroflexota</taxon>
        <taxon>Ktedonobacteria</taxon>
        <taxon>Ktedonobacterales</taxon>
        <taxon>Dictyobacteraceae</taxon>
        <taxon>Dictyobacter</taxon>
    </lineage>
</organism>
<dbReference type="AlphaFoldDB" id="A0A5J4KGY2"/>
<evidence type="ECO:0000256" key="1">
    <source>
        <dbReference type="SAM" id="MobiDB-lite"/>
    </source>
</evidence>
<evidence type="ECO:0000313" key="3">
    <source>
        <dbReference type="Proteomes" id="UP000326912"/>
    </source>
</evidence>
<name>A0A5J4KGY2_9CHLR</name>
<keyword evidence="3" id="KW-1185">Reference proteome</keyword>
<comment type="caution">
    <text evidence="2">The sequence shown here is derived from an EMBL/GenBank/DDBJ whole genome shotgun (WGS) entry which is preliminary data.</text>
</comment>
<reference evidence="2 3" key="1">
    <citation type="submission" date="2019-10" db="EMBL/GenBank/DDBJ databases">
        <title>Dictyobacter vulcani sp. nov., within the class Ktedonobacteria, isolated from soil of volcanic Mt. Zao.</title>
        <authorList>
            <person name="Zheng Y."/>
            <person name="Wang C.M."/>
            <person name="Sakai Y."/>
            <person name="Abe K."/>
            <person name="Yokota A."/>
            <person name="Yabe S."/>
        </authorList>
    </citation>
    <scope>NUCLEOTIDE SEQUENCE [LARGE SCALE GENOMIC DNA]</scope>
    <source>
        <strain evidence="2 3">W12</strain>
    </source>
</reference>
<proteinExistence type="predicted"/>
<protein>
    <submittedName>
        <fullName evidence="2">Uncharacterized protein</fullName>
    </submittedName>
</protein>
<feature type="compositionally biased region" description="Basic and acidic residues" evidence="1">
    <location>
        <begin position="183"/>
        <end position="193"/>
    </location>
</feature>
<sequence>MTALTLASIEQALAQPFAPVDIKYLPKSPRQKKSGEWVCLALPYADKRAYEDRLNDLAFGYWSTPHNPPYAIGNKLIIPVTVTLFDIEHTDYGEAFASSLSRKGELREEENSATVAYSQGFRRACAQFRLGRYLYLLPSVWVPYDATTRAFAWTEEQRLQHTLRLYKKANVLLPEPRQVQGWRSRDVSEEPADKGCGFPETAPLPKQTAVSLVPGSGTSSSTSGSPASVPPESVAPIHQEATPKSPVTGRFRRWIRVNRNGSGLSVS</sequence>
<dbReference type="EMBL" id="BKZW01000001">
    <property type="protein sequence ID" value="GER88938.1"/>
    <property type="molecule type" value="Genomic_DNA"/>
</dbReference>